<evidence type="ECO:0000256" key="1">
    <source>
        <dbReference type="SAM" id="MobiDB-lite"/>
    </source>
</evidence>
<proteinExistence type="predicted"/>
<sequence>MNRRLEGPRLDSARLDTSGRGAQHAEGLRSQPINRRQLNGIGKTNSRTNQAGAAKQSDRPEAAEFQASQDAAGTSLEDALVDFVMPRISDPVILRRSVSILQHCITHLVPNLDGGEQLKDLARTLMRDEIGRHRDLLGQLQGGNET</sequence>
<feature type="compositionally biased region" description="Basic and acidic residues" evidence="1">
    <location>
        <begin position="1"/>
        <end position="14"/>
    </location>
</feature>
<accession>A0A562PC44</accession>
<dbReference type="AlphaFoldDB" id="A0A562PC44"/>
<reference evidence="2 3" key="1">
    <citation type="journal article" date="2015" name="Stand. Genomic Sci.">
        <title>Genomic Encyclopedia of Bacterial and Archaeal Type Strains, Phase III: the genomes of soil and plant-associated and newly described type strains.</title>
        <authorList>
            <person name="Whitman W.B."/>
            <person name="Woyke T."/>
            <person name="Klenk H.P."/>
            <person name="Zhou Y."/>
            <person name="Lilburn T.G."/>
            <person name="Beck B.J."/>
            <person name="De Vos P."/>
            <person name="Vandamme P."/>
            <person name="Eisen J.A."/>
            <person name="Garrity G."/>
            <person name="Hugenholtz P."/>
            <person name="Kyrpides N.C."/>
        </authorList>
    </citation>
    <scope>NUCLEOTIDE SEQUENCE [LARGE SCALE GENOMIC DNA]</scope>
    <source>
        <strain evidence="2 3">CGMCC 1.2546</strain>
    </source>
</reference>
<protein>
    <submittedName>
        <fullName evidence="2">Uncharacterized protein</fullName>
    </submittedName>
</protein>
<name>A0A562PC44_9HYPH</name>
<evidence type="ECO:0000313" key="2">
    <source>
        <dbReference type="EMBL" id="TWI41978.1"/>
    </source>
</evidence>
<dbReference type="Proteomes" id="UP000317122">
    <property type="component" value="Unassembled WGS sequence"/>
</dbReference>
<feature type="region of interest" description="Disordered" evidence="1">
    <location>
        <begin position="1"/>
        <end position="71"/>
    </location>
</feature>
<dbReference type="RefSeq" id="WP_240546999.1">
    <property type="nucleotide sequence ID" value="NZ_BSPF01000003.1"/>
</dbReference>
<organism evidence="2 3">
    <name type="scientific">Mesorhizobium tianshanense</name>
    <dbReference type="NCBI Taxonomy" id="39844"/>
    <lineage>
        <taxon>Bacteria</taxon>
        <taxon>Pseudomonadati</taxon>
        <taxon>Pseudomonadota</taxon>
        <taxon>Alphaproteobacteria</taxon>
        <taxon>Hyphomicrobiales</taxon>
        <taxon>Phyllobacteriaceae</taxon>
        <taxon>Mesorhizobium</taxon>
    </lineage>
</organism>
<gene>
    <name evidence="2" type="ORF">IQ26_00902</name>
</gene>
<feature type="compositionally biased region" description="Polar residues" evidence="1">
    <location>
        <begin position="31"/>
        <end position="51"/>
    </location>
</feature>
<evidence type="ECO:0000313" key="3">
    <source>
        <dbReference type="Proteomes" id="UP000317122"/>
    </source>
</evidence>
<dbReference type="EMBL" id="VLKT01000004">
    <property type="protein sequence ID" value="TWI41978.1"/>
    <property type="molecule type" value="Genomic_DNA"/>
</dbReference>
<comment type="caution">
    <text evidence="2">The sequence shown here is derived from an EMBL/GenBank/DDBJ whole genome shotgun (WGS) entry which is preliminary data.</text>
</comment>
<keyword evidence="3" id="KW-1185">Reference proteome</keyword>